<dbReference type="AlphaFoldDB" id="A0A6G1X9W5"/>
<dbReference type="InterPro" id="IPR036388">
    <property type="entry name" value="WH-like_DNA-bd_sf"/>
</dbReference>
<dbReference type="InterPro" id="IPR000835">
    <property type="entry name" value="HTH_MarR-typ"/>
</dbReference>
<dbReference type="SUPFAM" id="SSF46785">
    <property type="entry name" value="Winged helix' DNA-binding domain"/>
    <property type="match status" value="1"/>
</dbReference>
<dbReference type="InterPro" id="IPR036390">
    <property type="entry name" value="WH_DNA-bd_sf"/>
</dbReference>
<dbReference type="SMART" id="SM00347">
    <property type="entry name" value="HTH_MARR"/>
    <property type="match status" value="1"/>
</dbReference>
<evidence type="ECO:0000259" key="1">
    <source>
        <dbReference type="SMART" id="SM00347"/>
    </source>
</evidence>
<dbReference type="GO" id="GO:0003700">
    <property type="term" value="F:DNA-binding transcription factor activity"/>
    <property type="evidence" value="ECO:0007669"/>
    <property type="project" value="InterPro"/>
</dbReference>
<dbReference type="RefSeq" id="WP_153729692.1">
    <property type="nucleotide sequence ID" value="NZ_WJNH01000012.1"/>
</dbReference>
<evidence type="ECO:0000313" key="3">
    <source>
        <dbReference type="Proteomes" id="UP000480185"/>
    </source>
</evidence>
<keyword evidence="3" id="KW-1185">Reference proteome</keyword>
<name>A0A6G1X9W5_9BACI</name>
<protein>
    <recommendedName>
        <fullName evidence="1">HTH marR-type domain-containing protein</fullName>
    </recommendedName>
</protein>
<accession>A0A6G1X9W5</accession>
<dbReference type="Gene3D" id="1.10.10.10">
    <property type="entry name" value="Winged helix-like DNA-binding domain superfamily/Winged helix DNA-binding domain"/>
    <property type="match status" value="1"/>
</dbReference>
<comment type="caution">
    <text evidence="2">The sequence shown here is derived from an EMBL/GenBank/DDBJ whole genome shotgun (WGS) entry which is preliminary data.</text>
</comment>
<dbReference type="Proteomes" id="UP000480185">
    <property type="component" value="Unassembled WGS sequence"/>
</dbReference>
<organism evidence="2 3">
    <name type="scientific">Salinibacillus xinjiangensis</name>
    <dbReference type="NCBI Taxonomy" id="1229268"/>
    <lineage>
        <taxon>Bacteria</taxon>
        <taxon>Bacillati</taxon>
        <taxon>Bacillota</taxon>
        <taxon>Bacilli</taxon>
        <taxon>Bacillales</taxon>
        <taxon>Bacillaceae</taxon>
        <taxon>Salinibacillus</taxon>
    </lineage>
</organism>
<dbReference type="OrthoDB" id="2870446at2"/>
<dbReference type="EMBL" id="WJNH01000012">
    <property type="protein sequence ID" value="MRG87803.1"/>
    <property type="molecule type" value="Genomic_DNA"/>
</dbReference>
<reference evidence="2 3" key="1">
    <citation type="submission" date="2019-11" db="EMBL/GenBank/DDBJ databases">
        <authorList>
            <person name="Li J."/>
        </authorList>
    </citation>
    <scope>NUCLEOTIDE SEQUENCE [LARGE SCALE GENOMIC DNA]</scope>
    <source>
        <strain evidence="2 3">J4</strain>
    </source>
</reference>
<evidence type="ECO:0000313" key="2">
    <source>
        <dbReference type="EMBL" id="MRG87803.1"/>
    </source>
</evidence>
<proteinExistence type="predicted"/>
<feature type="domain" description="HTH marR-type" evidence="1">
    <location>
        <begin position="31"/>
        <end position="134"/>
    </location>
</feature>
<sequence>MKSSSKLFANSYLVYALAQGIQFSIEDDIRDSLKGKNISFPSFRLLWILTFSSHMTMSQLSCLSQTNISNVYRKLTNLKERGLVDIQSGKNARSKEITITKTGRELVHGFIDQQIQDPKLDITKVIDHIPKHELHMFLKVAKFLSDELIGKPFTEWISSSAKEIHTFD</sequence>
<gene>
    <name evidence="2" type="ORF">GH754_16180</name>
</gene>